<evidence type="ECO:0000313" key="2">
    <source>
        <dbReference type="EMBL" id="GGK42678.1"/>
    </source>
</evidence>
<dbReference type="InterPro" id="IPR014457">
    <property type="entry name" value="UCP010260"/>
</dbReference>
<dbReference type="AlphaFoldDB" id="A0A917QC07"/>
<accession>A0A917QC07</accession>
<keyword evidence="3" id="KW-1185">Reference proteome</keyword>
<dbReference type="Pfam" id="PF09348">
    <property type="entry name" value="DUF1990"/>
    <property type="match status" value="1"/>
</dbReference>
<dbReference type="PIRSF" id="PIRSF010260">
    <property type="entry name" value="UCP010260"/>
    <property type="match status" value="1"/>
</dbReference>
<reference evidence="2" key="1">
    <citation type="journal article" date="2014" name="Int. J. Syst. Evol. Microbiol.">
        <title>Complete genome sequence of Corynebacterium casei LMG S-19264T (=DSM 44701T), isolated from a smear-ripened cheese.</title>
        <authorList>
            <consortium name="US DOE Joint Genome Institute (JGI-PGF)"/>
            <person name="Walter F."/>
            <person name="Albersmeier A."/>
            <person name="Kalinowski J."/>
            <person name="Ruckert C."/>
        </authorList>
    </citation>
    <scope>NUCLEOTIDE SEQUENCE</scope>
    <source>
        <strain evidence="2">CGMCC 4.7278</strain>
    </source>
</reference>
<dbReference type="PANTHER" id="PTHR34202:SF1">
    <property type="entry name" value="UPF0548 PROTEIN"/>
    <property type="match status" value="1"/>
</dbReference>
<proteinExistence type="predicted"/>
<comment type="caution">
    <text evidence="2">The sequence shown here is derived from an EMBL/GenBank/DDBJ whole genome shotgun (WGS) entry which is preliminary data.</text>
</comment>
<evidence type="ECO:0000259" key="1">
    <source>
        <dbReference type="Pfam" id="PF09348"/>
    </source>
</evidence>
<evidence type="ECO:0000313" key="3">
    <source>
        <dbReference type="Proteomes" id="UP000612956"/>
    </source>
</evidence>
<dbReference type="InterPro" id="IPR018960">
    <property type="entry name" value="DUF1990"/>
</dbReference>
<feature type="domain" description="DUF1990" evidence="1">
    <location>
        <begin position="14"/>
        <end position="169"/>
    </location>
</feature>
<dbReference type="PANTHER" id="PTHR34202">
    <property type="entry name" value="UPF0548 PROTEIN"/>
    <property type="match status" value="1"/>
</dbReference>
<gene>
    <name evidence="2" type="ORF">GCM10011591_12900</name>
</gene>
<sequence>MDNRDMPDADAPFTYPDVGATRATPFPQGYHQFRERKLIGHGRDLFDRAAAHILSFGIHKGVGFLPRTETRIALQGTEITVRISVGPFGVDAPCRVVYVIDEPNRAGFAYGTLPGHPEIGEELFAVEYEPDSGAVYGVIAAFSRPGAWYVRAAGPIARAAQRLAARWYLSTLPTGS</sequence>
<organism evidence="2 3">
    <name type="scientific">Nocardia camponoti</name>
    <dbReference type="NCBI Taxonomy" id="1616106"/>
    <lineage>
        <taxon>Bacteria</taxon>
        <taxon>Bacillati</taxon>
        <taxon>Actinomycetota</taxon>
        <taxon>Actinomycetes</taxon>
        <taxon>Mycobacteriales</taxon>
        <taxon>Nocardiaceae</taxon>
        <taxon>Nocardia</taxon>
    </lineage>
</organism>
<dbReference type="EMBL" id="BMMW01000001">
    <property type="protein sequence ID" value="GGK42678.1"/>
    <property type="molecule type" value="Genomic_DNA"/>
</dbReference>
<name>A0A917QC07_9NOCA</name>
<reference evidence="2" key="2">
    <citation type="submission" date="2020-09" db="EMBL/GenBank/DDBJ databases">
        <authorList>
            <person name="Sun Q."/>
            <person name="Zhou Y."/>
        </authorList>
    </citation>
    <scope>NUCLEOTIDE SEQUENCE</scope>
    <source>
        <strain evidence="2">CGMCC 4.7278</strain>
    </source>
</reference>
<protein>
    <recommendedName>
        <fullName evidence="1">DUF1990 domain-containing protein</fullName>
    </recommendedName>
</protein>
<dbReference type="Proteomes" id="UP000612956">
    <property type="component" value="Unassembled WGS sequence"/>
</dbReference>